<dbReference type="InterPro" id="IPR012340">
    <property type="entry name" value="NA-bd_OB-fold"/>
</dbReference>
<comment type="similarity">
    <text evidence="4">Belongs to the class I-like SAM-binding methyltransferase superfamily. RNA M5U methyltransferase family.</text>
</comment>
<sequence>MKKNDLVEVTIESMGSAGEGIGKIDGYPLFVKDTFPGDRARVSLTKVKKTYAFARLVELLEPSPDREEPRCAQHRRCGGCQIQGLSYEKQLLYKEEKVREDLKRLGGFAEPPVNPVLGMDEPYRYRNKAQFPFGKDKEGRIVTGFYAGRTHSIVPETDCALGIEENQTILNMILNFMNENHIEPYDENTGKGLLRHALIRKGFATGELMVSLVINGRKFPQIEKLADFLFTIPGMTSLTLNVNQKNTNVILGDEIIPVRGQTCITDKIGDISYQISPLSFYQVNPVQTEKLYRTALEYAGLTGQETVWELYCGIGTISLFLARSAKKVYGVEIVPQAVEDAKHNAELNGISNVEFYLGKAEEVLPERYEKEGIHADVIVIDPPRKGCDSACLTTMLAMAPERIVYVSCDPATFARDLKILCADGRYELIKVQPVDMFPQTAGVENVGLLVRKNSREN</sequence>
<dbReference type="RefSeq" id="WP_158363613.1">
    <property type="nucleotide sequence ID" value="NZ_JAOQKC010000011.1"/>
</dbReference>
<dbReference type="GO" id="GO:0008168">
    <property type="term" value="F:methyltransferase activity"/>
    <property type="evidence" value="ECO:0007669"/>
    <property type="project" value="UniProtKB-KW"/>
</dbReference>
<dbReference type="PROSITE" id="PS51687">
    <property type="entry name" value="SAM_MT_RNA_M5U"/>
    <property type="match status" value="1"/>
</dbReference>
<dbReference type="PANTHER" id="PTHR11061:SF30">
    <property type="entry name" value="TRNA (URACIL(54)-C(5))-METHYLTRANSFERASE"/>
    <property type="match status" value="1"/>
</dbReference>
<feature type="binding site" evidence="4">
    <location>
        <position position="381"/>
    </location>
    <ligand>
        <name>S-adenosyl-L-methionine</name>
        <dbReference type="ChEBI" id="CHEBI:59789"/>
    </ligand>
</feature>
<dbReference type="NCBIfam" id="TIGR00479">
    <property type="entry name" value="rumA"/>
    <property type="match status" value="1"/>
</dbReference>
<dbReference type="PROSITE" id="PS50926">
    <property type="entry name" value="TRAM"/>
    <property type="match status" value="1"/>
</dbReference>
<keyword evidence="1 4" id="KW-0489">Methyltransferase</keyword>
<dbReference type="Gene3D" id="2.40.50.140">
    <property type="entry name" value="Nucleic acid-binding proteins"/>
    <property type="match status" value="1"/>
</dbReference>
<keyword evidence="3 4" id="KW-0949">S-adenosyl-L-methionine</keyword>
<evidence type="ECO:0000256" key="2">
    <source>
        <dbReference type="ARBA" id="ARBA00022679"/>
    </source>
</evidence>
<protein>
    <submittedName>
        <fullName evidence="7">23S rRNA (Uracil(1939)-C(5))-methyltransferase RlmD</fullName>
        <ecNumber evidence="7">2.1.1.190</ecNumber>
    </submittedName>
</protein>
<dbReference type="SUPFAM" id="SSF53335">
    <property type="entry name" value="S-adenosyl-L-methionine-dependent methyltransferases"/>
    <property type="match status" value="1"/>
</dbReference>
<dbReference type="Pfam" id="PF05958">
    <property type="entry name" value="tRNA_U5-meth_tr"/>
    <property type="match status" value="1"/>
</dbReference>
<dbReference type="EMBL" id="JAOQKC010000011">
    <property type="protein sequence ID" value="MCU6697156.1"/>
    <property type="molecule type" value="Genomic_DNA"/>
</dbReference>
<dbReference type="CDD" id="cd02440">
    <property type="entry name" value="AdoMet_MTases"/>
    <property type="match status" value="1"/>
</dbReference>
<feature type="binding site" evidence="4">
    <location>
        <position position="282"/>
    </location>
    <ligand>
        <name>S-adenosyl-L-methionine</name>
        <dbReference type="ChEBI" id="CHEBI:59789"/>
    </ligand>
</feature>
<keyword evidence="2 4" id="KW-0808">Transferase</keyword>
<name>A0ABT2RXV3_9FIRM</name>
<dbReference type="GO" id="GO:0032259">
    <property type="term" value="P:methylation"/>
    <property type="evidence" value="ECO:0007669"/>
    <property type="project" value="UniProtKB-KW"/>
</dbReference>
<evidence type="ECO:0000313" key="7">
    <source>
        <dbReference type="EMBL" id="MCU6697156.1"/>
    </source>
</evidence>
<evidence type="ECO:0000256" key="3">
    <source>
        <dbReference type="ARBA" id="ARBA00022691"/>
    </source>
</evidence>
<dbReference type="InterPro" id="IPR029063">
    <property type="entry name" value="SAM-dependent_MTases_sf"/>
</dbReference>
<dbReference type="Pfam" id="PF01938">
    <property type="entry name" value="TRAM"/>
    <property type="match status" value="1"/>
</dbReference>
<evidence type="ECO:0000256" key="5">
    <source>
        <dbReference type="PROSITE-ProRule" id="PRU10015"/>
    </source>
</evidence>
<dbReference type="InterPro" id="IPR010280">
    <property type="entry name" value="U5_MeTrfase_fam"/>
</dbReference>
<feature type="active site" description="Nucleophile" evidence="4">
    <location>
        <position position="408"/>
    </location>
</feature>
<dbReference type="InterPro" id="IPR030390">
    <property type="entry name" value="MeTrfase_TrmA_AS"/>
</dbReference>
<proteinExistence type="inferred from homology"/>
<dbReference type="Gene3D" id="2.40.50.1070">
    <property type="match status" value="1"/>
</dbReference>
<dbReference type="Gene3D" id="3.40.50.150">
    <property type="entry name" value="Vaccinia Virus protein VP39"/>
    <property type="match status" value="1"/>
</dbReference>
<feature type="binding site" evidence="4">
    <location>
        <position position="332"/>
    </location>
    <ligand>
        <name>S-adenosyl-L-methionine</name>
        <dbReference type="ChEBI" id="CHEBI:59789"/>
    </ligand>
</feature>
<feature type="active site" evidence="5">
    <location>
        <position position="408"/>
    </location>
</feature>
<organism evidence="7 8">
    <name type="scientific">Laedolimicola ammoniilytica</name>
    <dbReference type="NCBI Taxonomy" id="2981771"/>
    <lineage>
        <taxon>Bacteria</taxon>
        <taxon>Bacillati</taxon>
        <taxon>Bacillota</taxon>
        <taxon>Clostridia</taxon>
        <taxon>Lachnospirales</taxon>
        <taxon>Lachnospiraceae</taxon>
        <taxon>Laedolimicola</taxon>
    </lineage>
</organism>
<feature type="domain" description="TRAM" evidence="6">
    <location>
        <begin position="1"/>
        <end position="58"/>
    </location>
</feature>
<accession>A0ABT2RXV3</accession>
<comment type="caution">
    <text evidence="7">The sequence shown here is derived from an EMBL/GenBank/DDBJ whole genome shotgun (WGS) entry which is preliminary data.</text>
</comment>
<reference evidence="7 8" key="1">
    <citation type="journal article" date="2021" name="ISME Commun">
        <title>Automated analysis of genomic sequences facilitates high-throughput and comprehensive description of bacteria.</title>
        <authorList>
            <person name="Hitch T.C.A."/>
        </authorList>
    </citation>
    <scope>NUCLEOTIDE SEQUENCE [LARGE SCALE GENOMIC DNA]</scope>
    <source>
        <strain evidence="7 8">Sanger_04</strain>
    </source>
</reference>
<dbReference type="PANTHER" id="PTHR11061">
    <property type="entry name" value="RNA M5U METHYLTRANSFERASE"/>
    <property type="match status" value="1"/>
</dbReference>
<dbReference type="Proteomes" id="UP001652461">
    <property type="component" value="Unassembled WGS sequence"/>
</dbReference>
<dbReference type="PROSITE" id="PS01230">
    <property type="entry name" value="TRMA_1"/>
    <property type="match status" value="1"/>
</dbReference>
<gene>
    <name evidence="7" type="primary">rlmD</name>
    <name evidence="7" type="ORF">OCV63_09620</name>
</gene>
<dbReference type="SUPFAM" id="SSF50249">
    <property type="entry name" value="Nucleic acid-binding proteins"/>
    <property type="match status" value="1"/>
</dbReference>
<dbReference type="InterPro" id="IPR002792">
    <property type="entry name" value="TRAM_dom"/>
</dbReference>
<keyword evidence="8" id="KW-1185">Reference proteome</keyword>
<feature type="binding site" evidence="4">
    <location>
        <position position="311"/>
    </location>
    <ligand>
        <name>S-adenosyl-L-methionine</name>
        <dbReference type="ChEBI" id="CHEBI:59789"/>
    </ligand>
</feature>
<evidence type="ECO:0000256" key="4">
    <source>
        <dbReference type="PROSITE-ProRule" id="PRU01024"/>
    </source>
</evidence>
<evidence type="ECO:0000256" key="1">
    <source>
        <dbReference type="ARBA" id="ARBA00022603"/>
    </source>
</evidence>
<dbReference type="EC" id="2.1.1.190" evidence="7"/>
<evidence type="ECO:0000313" key="8">
    <source>
        <dbReference type="Proteomes" id="UP001652461"/>
    </source>
</evidence>
<evidence type="ECO:0000259" key="6">
    <source>
        <dbReference type="PROSITE" id="PS50926"/>
    </source>
</evidence>